<comment type="caution">
    <text evidence="3">The sequence shown here is derived from an EMBL/GenBank/DDBJ whole genome shotgun (WGS) entry which is preliminary data.</text>
</comment>
<reference evidence="3 4" key="1">
    <citation type="journal article" date="2018" name="PLoS Genet.">
        <title>Population sequencing reveals clonal diversity and ancestral inbreeding in the grapevine cultivar Chardonnay.</title>
        <authorList>
            <person name="Roach M.J."/>
            <person name="Johnson D.L."/>
            <person name="Bohlmann J."/>
            <person name="van Vuuren H.J."/>
            <person name="Jones S.J."/>
            <person name="Pretorius I.S."/>
            <person name="Schmidt S.A."/>
            <person name="Borneman A.R."/>
        </authorList>
    </citation>
    <scope>NUCLEOTIDE SEQUENCE [LARGE SCALE GENOMIC DNA]</scope>
    <source>
        <strain evidence="4">cv. Chardonnay</strain>
        <tissue evidence="3">Leaf</tissue>
    </source>
</reference>
<proteinExistence type="predicted"/>
<dbReference type="InterPro" id="IPR000477">
    <property type="entry name" value="RT_dom"/>
</dbReference>
<evidence type="ECO:0000313" key="3">
    <source>
        <dbReference type="EMBL" id="RVX10143.1"/>
    </source>
</evidence>
<feature type="compositionally biased region" description="Low complexity" evidence="1">
    <location>
        <begin position="443"/>
        <end position="461"/>
    </location>
</feature>
<name>A0A438JMF5_VITVI</name>
<accession>A0A438JMF5</accession>
<feature type="compositionally biased region" description="Low complexity" evidence="1">
    <location>
        <begin position="381"/>
        <end position="398"/>
    </location>
</feature>
<dbReference type="AlphaFoldDB" id="A0A438JMF5"/>
<dbReference type="InterPro" id="IPR052343">
    <property type="entry name" value="Retrotransposon-Effector_Assoc"/>
</dbReference>
<gene>
    <name evidence="3" type="primary">YTX2_361</name>
    <name evidence="3" type="ORF">CK203_016286</name>
</gene>
<dbReference type="PANTHER" id="PTHR46890:SF50">
    <property type="entry name" value="RNA-DIRECTED DNA POLYMERASE, EUKARYOTA, REVERSE TRANSCRIPTASE ZINC-BINDING DOMAIN PROTEIN-RELATED"/>
    <property type="match status" value="1"/>
</dbReference>
<dbReference type="PANTHER" id="PTHR46890">
    <property type="entry name" value="NON-LTR RETROLELEMENT REVERSE TRANSCRIPTASE-LIKE PROTEIN-RELATED"/>
    <property type="match status" value="1"/>
</dbReference>
<feature type="region of interest" description="Disordered" evidence="1">
    <location>
        <begin position="440"/>
        <end position="463"/>
    </location>
</feature>
<sequence length="1008" mass="113213">MRQNEAGRYLLFSVLSEDDRRYFIFIPEGFDLLGWEFMRCKLKELAKIGEVSKCGTEVSCPLGGGHGLSLVRPDLSYVNATKRTEKRSEEVWIEVGNEAYTSKLKDLNRFLVGKWDAEDEEGPDLRVVEIWVNTQWSFCGKEGSRLLKGVRLSLDWWPPTMGCSRMEFQRDVSWVRIPRLPLQFWCMEFFKRVGDACGGFVDVDEETKKSRYRRGARILVKNIGKEVPGRLEVIARFASFSIPLWWEDSVWLSALQVADEPVSKASKASSEQGEGGYDPRSEVRVKKVRYGGGNPAAGVGDRATGWEIRIPEDKAGKKDCGGLVSLQEVVRLVKETPDATKGGAAEVVRKDKMKLFEEGRSIEAGKDGLSSKWAELGSLPLRLGSPRRSSRRQVVPGSSRRRRRRRWVKVVTPCRGRAIHQVCSPSRLFLGGWGVGGGGGVSGESSSSSSSSPSLPGIGDSMGLSQSRQLEEMIEDPLETELPLCMVLKDGRSFSLLGNEGASRQEGGIGVVSLRSQEVESVGVSIEGFEEDILRILKEIENRRCFIKKSNEKKRGTLSGSRKDRELKKLVSTINYDGVVGKETEEGELGRQITVETKMKEMSDRVVKSLGIGRNLGWVSLDARGAAGGVLVMWDKRVLEGLEIKVESFSISCRFRNWDFNVVWFPVETSNGRQMSTAMREFSSFIDEFELVDPPLGGEAFTWIGGEGGVLKARFENMWLRVEGFMDKVKEWWQSYNFRESPSFVIAKKLQALKYDLKMWNKEPLGDVRSQGIARDKFSHCAILEEISWRQKSRALWLKEGDSNTKFFHRMANARRRGNFISSLTVRGIRLSKEEELKEGIGSYFKSMFEDPIVRRPEVESGLFNTLDSLDNDILEGQFSTEEVLRALSDLGGDKVPRSSGFTLAFWKSCWLVVGGEVMQKEGASDVQDYRPISLVGSLYKLIAKVLANRLKRVMGKLVSNGHNAFVEGRQILDAVLVANEAIDSRKRRVGTDLVCKLDIEKAYDHVN</sequence>
<dbReference type="EMBL" id="QGNW01000035">
    <property type="protein sequence ID" value="RVX10143.1"/>
    <property type="molecule type" value="Genomic_DNA"/>
</dbReference>
<protein>
    <submittedName>
        <fullName evidence="3">Transposon TX1 uncharacterized 149 kDa protein</fullName>
    </submittedName>
</protein>
<dbReference type="Pfam" id="PF00078">
    <property type="entry name" value="RVT_1"/>
    <property type="match status" value="1"/>
</dbReference>
<organism evidence="3 4">
    <name type="scientific">Vitis vinifera</name>
    <name type="common">Grape</name>
    <dbReference type="NCBI Taxonomy" id="29760"/>
    <lineage>
        <taxon>Eukaryota</taxon>
        <taxon>Viridiplantae</taxon>
        <taxon>Streptophyta</taxon>
        <taxon>Embryophyta</taxon>
        <taxon>Tracheophyta</taxon>
        <taxon>Spermatophyta</taxon>
        <taxon>Magnoliopsida</taxon>
        <taxon>eudicotyledons</taxon>
        <taxon>Gunneridae</taxon>
        <taxon>Pentapetalae</taxon>
        <taxon>rosids</taxon>
        <taxon>Vitales</taxon>
        <taxon>Vitaceae</taxon>
        <taxon>Viteae</taxon>
        <taxon>Vitis</taxon>
    </lineage>
</organism>
<feature type="region of interest" description="Disordered" evidence="1">
    <location>
        <begin position="381"/>
        <end position="402"/>
    </location>
</feature>
<dbReference type="Proteomes" id="UP000288805">
    <property type="component" value="Unassembled WGS sequence"/>
</dbReference>
<evidence type="ECO:0000313" key="4">
    <source>
        <dbReference type="Proteomes" id="UP000288805"/>
    </source>
</evidence>
<evidence type="ECO:0000259" key="2">
    <source>
        <dbReference type="Pfam" id="PF00078"/>
    </source>
</evidence>
<evidence type="ECO:0000256" key="1">
    <source>
        <dbReference type="SAM" id="MobiDB-lite"/>
    </source>
</evidence>
<feature type="domain" description="Reverse transcriptase" evidence="2">
    <location>
        <begin position="921"/>
        <end position="1008"/>
    </location>
</feature>